<evidence type="ECO:0000313" key="1">
    <source>
        <dbReference type="EMBL" id="MBB4004653.1"/>
    </source>
</evidence>
<dbReference type="EMBL" id="JACIEM010000005">
    <property type="protein sequence ID" value="MBB4004653.1"/>
    <property type="molecule type" value="Genomic_DNA"/>
</dbReference>
<dbReference type="SUPFAM" id="SSF143081">
    <property type="entry name" value="BB1717-like"/>
    <property type="match status" value="1"/>
</dbReference>
<comment type="caution">
    <text evidence="1">The sequence shown here is derived from an EMBL/GenBank/DDBJ whole genome shotgun (WGS) entry which is preliminary data.</text>
</comment>
<dbReference type="Gene3D" id="3.90.1680.20">
    <property type="match status" value="1"/>
</dbReference>
<protein>
    <submittedName>
        <fullName evidence="1">Putative SOS response-associated peptidase YedK</fullName>
    </submittedName>
</protein>
<dbReference type="Proteomes" id="UP000588647">
    <property type="component" value="Unassembled WGS sequence"/>
</dbReference>
<keyword evidence="2" id="KW-1185">Reference proteome</keyword>
<accession>A0A7W6MR67</accession>
<dbReference type="AlphaFoldDB" id="A0A7W6MR67"/>
<reference evidence="1 2" key="1">
    <citation type="submission" date="2020-08" db="EMBL/GenBank/DDBJ databases">
        <title>Genomic Encyclopedia of Type Strains, Phase IV (KMG-IV): sequencing the most valuable type-strain genomes for metagenomic binning, comparative biology and taxonomic classification.</title>
        <authorList>
            <person name="Goeker M."/>
        </authorList>
    </citation>
    <scope>NUCLEOTIDE SEQUENCE [LARGE SCALE GENOMIC DNA]</scope>
    <source>
        <strain evidence="1 2">DSM 103570</strain>
    </source>
</reference>
<organism evidence="1 2">
    <name type="scientific">Aurantimonas endophytica</name>
    <dbReference type="NCBI Taxonomy" id="1522175"/>
    <lineage>
        <taxon>Bacteria</taxon>
        <taxon>Pseudomonadati</taxon>
        <taxon>Pseudomonadota</taxon>
        <taxon>Alphaproteobacteria</taxon>
        <taxon>Hyphomicrobiales</taxon>
        <taxon>Aurantimonadaceae</taxon>
        <taxon>Aurantimonas</taxon>
    </lineage>
</organism>
<name>A0A7W6MR67_9HYPH</name>
<proteinExistence type="predicted"/>
<sequence length="57" mass="6207">MCNLYSITKGQAAIHEFTRAMRDRTGNLSPLPSVFPDTTAPIVRNGKDGVRELTMAG</sequence>
<evidence type="ECO:0000313" key="2">
    <source>
        <dbReference type="Proteomes" id="UP000588647"/>
    </source>
</evidence>
<gene>
    <name evidence="1" type="ORF">GGR03_003748</name>
</gene>
<dbReference type="InterPro" id="IPR036590">
    <property type="entry name" value="SRAP-like"/>
</dbReference>